<name>A0A0R1K0X5_9LACO</name>
<dbReference type="PATRIC" id="fig|1423773.3.peg.491"/>
<dbReference type="GO" id="GO:0010181">
    <property type="term" value="F:FMN binding"/>
    <property type="evidence" value="ECO:0007669"/>
    <property type="project" value="InterPro"/>
</dbReference>
<dbReference type="SUPFAM" id="SSF51395">
    <property type="entry name" value="FMN-linked oxidoreductases"/>
    <property type="match status" value="1"/>
</dbReference>
<evidence type="ECO:0000313" key="4">
    <source>
        <dbReference type="EMBL" id="KRK77119.1"/>
    </source>
</evidence>
<dbReference type="Gene3D" id="3.20.20.70">
    <property type="entry name" value="Aldolase class I"/>
    <property type="match status" value="1"/>
</dbReference>
<keyword evidence="5" id="KW-1185">Reference proteome</keyword>
<comment type="caution">
    <text evidence="4">The sequence shown here is derived from an EMBL/GenBank/DDBJ whole genome shotgun (WGS) entry which is preliminary data.</text>
</comment>
<evidence type="ECO:0000313" key="5">
    <source>
        <dbReference type="Proteomes" id="UP000051162"/>
    </source>
</evidence>
<dbReference type="GeneID" id="84781603"/>
<keyword evidence="1" id="KW-0285">Flavoprotein</keyword>
<dbReference type="PANTHER" id="PTHR43656">
    <property type="entry name" value="BINDING OXIDOREDUCTASE, PUTATIVE (AFU_ORTHOLOGUE AFUA_2G08260)-RELATED"/>
    <property type="match status" value="1"/>
</dbReference>
<dbReference type="InterPro" id="IPR013785">
    <property type="entry name" value="Aldolase_TIM"/>
</dbReference>
<dbReference type="InterPro" id="IPR051799">
    <property type="entry name" value="NADH_flavin_oxidoreductase"/>
</dbReference>
<sequence length="357" mass="39978">MVNTSQFKFDKQQTMRCGLQVRNAFVLAPLDLQLSLFDGTVSRNDLWFHQQHSQTVGLDIVGSAYVNVCASTASGSISVANDDTIAGLHQLAQRIHQQGARAILQLSHAGQRAYVDYRYRTAMGPSPTATSVAMNRFEIQQVINDFGRATKRAIQAGFDGVELQGANRFLLQQFMSPYTNHRQDEFGGSLVHRVRVPIQIVQRVQQVVAHTAQRPFAVGYRLSPEERQPGGLRLIDTLVLAHLLEALQIDYLSLSLHQYHQPAVTGYTVSPVIQIFHDQLKTLPLMVAGGIRNQRDLLTLAEESEWVALGKPMIFNPDWPKDRRCDIEQMQLMTSPEDLGISPTYVRQLLHKGGVVK</sequence>
<feature type="domain" description="NADH:flavin oxidoreductase/NADH oxidase N-terminal" evidence="3">
    <location>
        <begin position="20"/>
        <end position="321"/>
    </location>
</feature>
<protein>
    <submittedName>
        <fullName evidence="4">NADH flavin oxidoreductase</fullName>
    </submittedName>
</protein>
<dbReference type="InterPro" id="IPR001155">
    <property type="entry name" value="OxRdtase_FMN_N"/>
</dbReference>
<dbReference type="Pfam" id="PF00724">
    <property type="entry name" value="Oxidored_FMN"/>
    <property type="match status" value="1"/>
</dbReference>
<dbReference type="STRING" id="1423773.FD30_GL000480"/>
<dbReference type="OrthoDB" id="9772736at2"/>
<organism evidence="4 5">
    <name type="scientific">Levilactobacillus namurensis DSM 19117</name>
    <dbReference type="NCBI Taxonomy" id="1423773"/>
    <lineage>
        <taxon>Bacteria</taxon>
        <taxon>Bacillati</taxon>
        <taxon>Bacillota</taxon>
        <taxon>Bacilli</taxon>
        <taxon>Lactobacillales</taxon>
        <taxon>Lactobacillaceae</taxon>
        <taxon>Levilactobacillus</taxon>
    </lineage>
</organism>
<proteinExistence type="predicted"/>
<accession>A0A0R1K0X5</accession>
<gene>
    <name evidence="4" type="ORF">FD30_GL000480</name>
</gene>
<dbReference type="RefSeq" id="WP_146999986.1">
    <property type="nucleotide sequence ID" value="NZ_AZDT01000010.1"/>
</dbReference>
<reference evidence="4 5" key="1">
    <citation type="journal article" date="2015" name="Genome Announc.">
        <title>Expanding the biotechnology potential of lactobacilli through comparative genomics of 213 strains and associated genera.</title>
        <authorList>
            <person name="Sun Z."/>
            <person name="Harris H.M."/>
            <person name="McCann A."/>
            <person name="Guo C."/>
            <person name="Argimon S."/>
            <person name="Zhang W."/>
            <person name="Yang X."/>
            <person name="Jeffery I.B."/>
            <person name="Cooney J.C."/>
            <person name="Kagawa T.F."/>
            <person name="Liu W."/>
            <person name="Song Y."/>
            <person name="Salvetti E."/>
            <person name="Wrobel A."/>
            <person name="Rasinkangas P."/>
            <person name="Parkhill J."/>
            <person name="Rea M.C."/>
            <person name="O'Sullivan O."/>
            <person name="Ritari J."/>
            <person name="Douillard F.P."/>
            <person name="Paul Ross R."/>
            <person name="Yang R."/>
            <person name="Briner A.E."/>
            <person name="Felis G.E."/>
            <person name="de Vos W.M."/>
            <person name="Barrangou R."/>
            <person name="Klaenhammer T.R."/>
            <person name="Caufield P.W."/>
            <person name="Cui Y."/>
            <person name="Zhang H."/>
            <person name="O'Toole P.W."/>
        </authorList>
    </citation>
    <scope>NUCLEOTIDE SEQUENCE [LARGE SCALE GENOMIC DNA]</scope>
    <source>
        <strain evidence="4 5">DSM 19117</strain>
    </source>
</reference>
<evidence type="ECO:0000256" key="2">
    <source>
        <dbReference type="ARBA" id="ARBA00023002"/>
    </source>
</evidence>
<dbReference type="Proteomes" id="UP000051162">
    <property type="component" value="Unassembled WGS sequence"/>
</dbReference>
<dbReference type="GO" id="GO:0016491">
    <property type="term" value="F:oxidoreductase activity"/>
    <property type="evidence" value="ECO:0007669"/>
    <property type="project" value="UniProtKB-KW"/>
</dbReference>
<dbReference type="EMBL" id="AZDT01000010">
    <property type="protein sequence ID" value="KRK77119.1"/>
    <property type="molecule type" value="Genomic_DNA"/>
</dbReference>
<evidence type="ECO:0000259" key="3">
    <source>
        <dbReference type="Pfam" id="PF00724"/>
    </source>
</evidence>
<keyword evidence="2" id="KW-0560">Oxidoreductase</keyword>
<dbReference type="PANTHER" id="PTHR43656:SF2">
    <property type="entry name" value="BINDING OXIDOREDUCTASE, PUTATIVE (AFU_ORTHOLOGUE AFUA_2G08260)-RELATED"/>
    <property type="match status" value="1"/>
</dbReference>
<evidence type="ECO:0000256" key="1">
    <source>
        <dbReference type="ARBA" id="ARBA00022630"/>
    </source>
</evidence>
<dbReference type="AlphaFoldDB" id="A0A0R1K0X5"/>